<accession>A0A9X2RJD4</accession>
<dbReference type="CDD" id="cd03451">
    <property type="entry name" value="FkbR2"/>
    <property type="match status" value="1"/>
</dbReference>
<protein>
    <submittedName>
        <fullName evidence="2">MaoC family dehydratase</fullName>
    </submittedName>
</protein>
<dbReference type="InterPro" id="IPR029069">
    <property type="entry name" value="HotDog_dom_sf"/>
</dbReference>
<dbReference type="PANTHER" id="PTHR43664:SF1">
    <property type="entry name" value="BETA-METHYLMALYL-COA DEHYDRATASE"/>
    <property type="match status" value="1"/>
</dbReference>
<dbReference type="SUPFAM" id="SSF54637">
    <property type="entry name" value="Thioesterase/thiol ester dehydrase-isomerase"/>
    <property type="match status" value="1"/>
</dbReference>
<dbReference type="InterPro" id="IPR002539">
    <property type="entry name" value="MaoC-like_dom"/>
</dbReference>
<keyword evidence="3" id="KW-1185">Reference proteome</keyword>
<dbReference type="Gene3D" id="3.10.129.10">
    <property type="entry name" value="Hotdog Thioesterase"/>
    <property type="match status" value="1"/>
</dbReference>
<evidence type="ECO:0000313" key="3">
    <source>
        <dbReference type="Proteomes" id="UP001142610"/>
    </source>
</evidence>
<comment type="caution">
    <text evidence="2">The sequence shown here is derived from an EMBL/GenBank/DDBJ whole genome shotgun (WGS) entry which is preliminary data.</text>
</comment>
<dbReference type="Proteomes" id="UP001142610">
    <property type="component" value="Unassembled WGS sequence"/>
</dbReference>
<dbReference type="InterPro" id="IPR052342">
    <property type="entry name" value="MCH/BMMD"/>
</dbReference>
<evidence type="ECO:0000259" key="1">
    <source>
        <dbReference type="Pfam" id="PF01575"/>
    </source>
</evidence>
<dbReference type="EMBL" id="JANIBC010000002">
    <property type="protein sequence ID" value="MCQ8184593.1"/>
    <property type="molecule type" value="Genomic_DNA"/>
</dbReference>
<dbReference type="PANTHER" id="PTHR43664">
    <property type="entry name" value="MONOAMINE OXIDASE-RELATED"/>
    <property type="match status" value="1"/>
</dbReference>
<evidence type="ECO:0000313" key="2">
    <source>
        <dbReference type="EMBL" id="MCQ8184593.1"/>
    </source>
</evidence>
<dbReference type="AlphaFoldDB" id="A0A9X2RJD4"/>
<dbReference type="RefSeq" id="WP_256618442.1">
    <property type="nucleotide sequence ID" value="NZ_JANIBC010000002.1"/>
</dbReference>
<dbReference type="Pfam" id="PF01575">
    <property type="entry name" value="MaoC_dehydratas"/>
    <property type="match status" value="1"/>
</dbReference>
<name>A0A9X2RJD4_9PROT</name>
<sequence>MPGLWFSEFEEGQVFDHEWTRTITEADNTWFSLATMNPQPLHIDHHKAAETEFGKPLVNSLFTLGCLIGMTVNDTTLNTTVANLGMEKVRFPAPVFHGDTVKAKTTVVGIRSSKSRPGQGIVTFLHEMFKQDGTLVASCERAALMMAKPDA</sequence>
<reference evidence="2" key="1">
    <citation type="submission" date="2022-07" db="EMBL/GenBank/DDBJ databases">
        <title>Parvularcula maris sp. nov., an algicidal bacterium isolated from seawater.</title>
        <authorList>
            <person name="Li F."/>
        </authorList>
    </citation>
    <scope>NUCLEOTIDE SEQUENCE</scope>
    <source>
        <strain evidence="2">BGMRC 0090</strain>
    </source>
</reference>
<gene>
    <name evidence="2" type="ORF">NOG11_04260</name>
</gene>
<proteinExistence type="predicted"/>
<feature type="domain" description="MaoC-like" evidence="1">
    <location>
        <begin position="11"/>
        <end position="119"/>
    </location>
</feature>
<organism evidence="2 3">
    <name type="scientific">Parvularcula maris</name>
    <dbReference type="NCBI Taxonomy" id="2965077"/>
    <lineage>
        <taxon>Bacteria</taxon>
        <taxon>Pseudomonadati</taxon>
        <taxon>Pseudomonadota</taxon>
        <taxon>Alphaproteobacteria</taxon>
        <taxon>Parvularculales</taxon>
        <taxon>Parvularculaceae</taxon>
        <taxon>Parvularcula</taxon>
    </lineage>
</organism>